<evidence type="ECO:0000259" key="1">
    <source>
        <dbReference type="Pfam" id="PF02120"/>
    </source>
</evidence>
<evidence type="ECO:0000313" key="2">
    <source>
        <dbReference type="EMBL" id="VHO06585.1"/>
    </source>
</evidence>
<proteinExistence type="predicted"/>
<gene>
    <name evidence="2" type="ORF">BAL341_3599</name>
</gene>
<dbReference type="AlphaFoldDB" id="A0A486XX81"/>
<dbReference type="InterPro" id="IPR021136">
    <property type="entry name" value="Flagellar_hook_control-like_C"/>
</dbReference>
<organism evidence="2">
    <name type="scientific">Rheinheimera sp. BAL341</name>
    <dbReference type="NCBI Taxonomy" id="1708203"/>
    <lineage>
        <taxon>Bacteria</taxon>
        <taxon>Pseudomonadati</taxon>
        <taxon>Pseudomonadota</taxon>
        <taxon>Gammaproteobacteria</taxon>
        <taxon>Chromatiales</taxon>
        <taxon>Chromatiaceae</taxon>
        <taxon>Rheinheimera</taxon>
    </lineage>
</organism>
<name>A0A486XX81_9GAMM</name>
<sequence length="521" mass="56831">MNQINLDKLQQLSPAQRSEAKVLNLLAGQVYQAQVEQLSAYSFNVKVNTAQGLLQIALPSTVPPALRGAVQAQFKPLANGEFMLTLSGMSRSTTLVLDKQQLTALFSSVLLFDNQQSKTSANSQPPTLNSKDIGQPAWVQRLVQLFNQQGHSLNPDTHQPVLASSSAASATLNPVQQVLGHILAAAKLPPLQPSVVQAVQLQYDTTQPRLLLLQPDLQFSTKLTADALSKPIQFFSYSTSPVTPQAVVADKDMMIQQAWRHLLPLMAQQADTLENLAELPLPVQRILQLVRASQSGGQNVASGQQIMAQLNSLLQFQPMQANASVQTSGGALAVAIQLLLGHLLQKPQAAAANPANKALLQLINQLEPGQAGKLLSQLSGHSSKIQQAQLATLDGPPQQQFVLHLPLQQGSQSVFSQILLEQREADGKDDNNKTLLWQLTLKFDLPQLGQLMVIARLHQQQLQLHFYTEQQQAQRLTEQFLPLLKDRCRAQGLDVTKAECTLGKIPESLLPRANSLLAIKV</sequence>
<reference evidence="2" key="1">
    <citation type="submission" date="2019-04" db="EMBL/GenBank/DDBJ databases">
        <authorList>
            <person name="Brambilla D."/>
        </authorList>
    </citation>
    <scope>NUCLEOTIDE SEQUENCE</scope>
    <source>
        <strain evidence="2">BAL1</strain>
    </source>
</reference>
<protein>
    <submittedName>
        <fullName evidence="2">Autotransporter adhesin</fullName>
    </submittedName>
</protein>
<dbReference type="EMBL" id="CAAJGR010000034">
    <property type="protein sequence ID" value="VHO06585.1"/>
    <property type="molecule type" value="Genomic_DNA"/>
</dbReference>
<accession>A0A486XX81</accession>
<dbReference type="Gene3D" id="3.30.750.140">
    <property type="match status" value="1"/>
</dbReference>
<feature type="domain" description="Flagellar hook-length control protein-like C-terminal" evidence="1">
    <location>
        <begin position="435"/>
        <end position="503"/>
    </location>
</feature>
<dbReference type="InterPro" id="IPR038610">
    <property type="entry name" value="FliK-like_C_sf"/>
</dbReference>
<dbReference type="Pfam" id="PF02120">
    <property type="entry name" value="Flg_hook"/>
    <property type="match status" value="1"/>
</dbReference>